<evidence type="ECO:0000256" key="8">
    <source>
        <dbReference type="ARBA" id="ARBA00032824"/>
    </source>
</evidence>
<evidence type="ECO:0000256" key="4">
    <source>
        <dbReference type="ARBA" id="ARBA00022862"/>
    </source>
</evidence>
<keyword evidence="4" id="KW-0049">Antioxidant</keyword>
<dbReference type="PIRSF" id="PIRSF000239">
    <property type="entry name" value="AHPC"/>
    <property type="match status" value="1"/>
</dbReference>
<comment type="similarity">
    <text evidence="9">Belongs to the peroxiredoxin family. BCP/PrxQ subfamily.</text>
</comment>
<dbReference type="STRING" id="273075.gene:9571575"/>
<dbReference type="Proteomes" id="UP000001024">
    <property type="component" value="Chromosome"/>
</dbReference>
<dbReference type="GO" id="GO:0005737">
    <property type="term" value="C:cytoplasm"/>
    <property type="evidence" value="ECO:0007669"/>
    <property type="project" value="TreeGrafter"/>
</dbReference>
<dbReference type="NCBIfam" id="NF006960">
    <property type="entry name" value="PRK09437.1"/>
    <property type="match status" value="1"/>
</dbReference>
<sequence>MELLNVGDIAPDFETVDQYGKTVKLSSYRGKPVVLYFYPKDNTPGCTTEACNFRDNFNSFKDSGVEVIGVSVDSPESHKKFAEKYNLNFTLASDKSKDIVKKYGVLGLATAKRVTYIIDPDGKIAYVYPKVTPKDHALEVMNKLKDLGLVKNN</sequence>
<dbReference type="InterPro" id="IPR036249">
    <property type="entry name" value="Thioredoxin-like_sf"/>
</dbReference>
<gene>
    <name evidence="13" type="ordered locus">Ta0357</name>
</gene>
<proteinExistence type="inferred from homology"/>
<dbReference type="RefSeq" id="WP_010900785.1">
    <property type="nucleotide sequence ID" value="NC_002578.1"/>
</dbReference>
<keyword evidence="5" id="KW-0560">Oxidoreductase</keyword>
<keyword evidence="6" id="KW-1015">Disulfide bond</keyword>
<dbReference type="PeroxiBase" id="4368">
    <property type="entry name" value="TacBCP"/>
</dbReference>
<dbReference type="InterPro" id="IPR013766">
    <property type="entry name" value="Thioredoxin_domain"/>
</dbReference>
<evidence type="ECO:0000256" key="11">
    <source>
        <dbReference type="PIRSR" id="PIRSR000239-1"/>
    </source>
</evidence>
<dbReference type="PROSITE" id="PS51352">
    <property type="entry name" value="THIOREDOXIN_2"/>
    <property type="match status" value="1"/>
</dbReference>
<comment type="subunit">
    <text evidence="1">Monomer.</text>
</comment>
<accession>Q9HL73</accession>
<dbReference type="GO" id="GO:0008379">
    <property type="term" value="F:thioredoxin peroxidase activity"/>
    <property type="evidence" value="ECO:0007669"/>
    <property type="project" value="TreeGrafter"/>
</dbReference>
<comment type="catalytic activity">
    <reaction evidence="10">
        <text>a hydroperoxide + [thioredoxin]-dithiol = an alcohol + [thioredoxin]-disulfide + H2O</text>
        <dbReference type="Rhea" id="RHEA:62620"/>
        <dbReference type="Rhea" id="RHEA-COMP:10698"/>
        <dbReference type="Rhea" id="RHEA-COMP:10700"/>
        <dbReference type="ChEBI" id="CHEBI:15377"/>
        <dbReference type="ChEBI" id="CHEBI:29950"/>
        <dbReference type="ChEBI" id="CHEBI:30879"/>
        <dbReference type="ChEBI" id="CHEBI:35924"/>
        <dbReference type="ChEBI" id="CHEBI:50058"/>
        <dbReference type="EC" id="1.11.1.24"/>
    </reaction>
</comment>
<organism evidence="13 14">
    <name type="scientific">Thermoplasma acidophilum (strain ATCC 25905 / DSM 1728 / JCM 9062 / NBRC 15155 / AMRC-C165)</name>
    <dbReference type="NCBI Taxonomy" id="273075"/>
    <lineage>
        <taxon>Archaea</taxon>
        <taxon>Methanobacteriati</taxon>
        <taxon>Thermoplasmatota</taxon>
        <taxon>Thermoplasmata</taxon>
        <taxon>Thermoplasmatales</taxon>
        <taxon>Thermoplasmataceae</taxon>
        <taxon>Thermoplasma</taxon>
    </lineage>
</organism>
<keyword evidence="3" id="KW-0575">Peroxidase</keyword>
<dbReference type="PaxDb" id="273075-Ta0357"/>
<dbReference type="PANTHER" id="PTHR42801:SF4">
    <property type="entry name" value="AHPC_TSA FAMILY PROTEIN"/>
    <property type="match status" value="1"/>
</dbReference>
<dbReference type="eggNOG" id="arCOG00310">
    <property type="taxonomic scope" value="Archaea"/>
</dbReference>
<dbReference type="FunCoup" id="Q9HL73">
    <property type="interactions" value="50"/>
</dbReference>
<dbReference type="KEGG" id="tac:Ta0357"/>
<evidence type="ECO:0000313" key="14">
    <source>
        <dbReference type="Proteomes" id="UP000001024"/>
    </source>
</evidence>
<dbReference type="CDD" id="cd03017">
    <property type="entry name" value="PRX_BCP"/>
    <property type="match status" value="1"/>
</dbReference>
<evidence type="ECO:0000256" key="2">
    <source>
        <dbReference type="ARBA" id="ARBA00013017"/>
    </source>
</evidence>
<dbReference type="SUPFAM" id="SSF52833">
    <property type="entry name" value="Thioredoxin-like"/>
    <property type="match status" value="1"/>
</dbReference>
<dbReference type="GO" id="GO:0045454">
    <property type="term" value="P:cell redox homeostasis"/>
    <property type="evidence" value="ECO:0007669"/>
    <property type="project" value="TreeGrafter"/>
</dbReference>
<evidence type="ECO:0000256" key="10">
    <source>
        <dbReference type="ARBA" id="ARBA00049091"/>
    </source>
</evidence>
<dbReference type="EMBL" id="AL445064">
    <property type="protein sequence ID" value="CAC11501.1"/>
    <property type="molecule type" value="Genomic_DNA"/>
</dbReference>
<evidence type="ECO:0000256" key="3">
    <source>
        <dbReference type="ARBA" id="ARBA00022559"/>
    </source>
</evidence>
<name>Q9HL73_THEAC</name>
<feature type="active site" description="Cysteine sulfenic acid (-SOH) intermediate; for peroxidase activity" evidence="11">
    <location>
        <position position="46"/>
    </location>
</feature>
<evidence type="ECO:0000256" key="6">
    <source>
        <dbReference type="ARBA" id="ARBA00023157"/>
    </source>
</evidence>
<dbReference type="InterPro" id="IPR000866">
    <property type="entry name" value="AhpC/TSA"/>
</dbReference>
<evidence type="ECO:0000256" key="9">
    <source>
        <dbReference type="ARBA" id="ARBA00038489"/>
    </source>
</evidence>
<keyword evidence="14" id="KW-1185">Reference proteome</keyword>
<evidence type="ECO:0000259" key="12">
    <source>
        <dbReference type="PROSITE" id="PS51352"/>
    </source>
</evidence>
<feature type="domain" description="Thioredoxin" evidence="12">
    <location>
        <begin position="4"/>
        <end position="146"/>
    </location>
</feature>
<dbReference type="HOGENOM" id="CLU_042529_14_2_2"/>
<dbReference type="InterPro" id="IPR024706">
    <property type="entry name" value="Peroxiredoxin_AhpC-typ"/>
</dbReference>
<dbReference type="Pfam" id="PF00578">
    <property type="entry name" value="AhpC-TSA"/>
    <property type="match status" value="1"/>
</dbReference>
<dbReference type="FunFam" id="3.40.30.10:FF:000007">
    <property type="entry name" value="Thioredoxin-dependent thiol peroxidase"/>
    <property type="match status" value="1"/>
</dbReference>
<dbReference type="InterPro" id="IPR050924">
    <property type="entry name" value="Peroxiredoxin_BCP/PrxQ"/>
</dbReference>
<protein>
    <recommendedName>
        <fullName evidence="2">thioredoxin-dependent peroxiredoxin</fullName>
        <ecNumber evidence="2">1.11.1.24</ecNumber>
    </recommendedName>
    <alternativeName>
        <fullName evidence="8">Thioredoxin peroxidase</fullName>
    </alternativeName>
</protein>
<dbReference type="OrthoDB" id="145578at2157"/>
<reference evidence="13 14" key="1">
    <citation type="journal article" date="2000" name="Nature">
        <title>The genome sequence of the thermoacidophilic scavenger Thermoplasma acidophilum.</title>
        <authorList>
            <person name="Ruepp A."/>
            <person name="Graml W."/>
            <person name="Santos-Martinez M.L."/>
            <person name="Koretke K.K."/>
            <person name="Volker C."/>
            <person name="Mewes H.W."/>
            <person name="Frishman D."/>
            <person name="Stocker S."/>
            <person name="Lupas A.N."/>
            <person name="Baumeister W."/>
        </authorList>
    </citation>
    <scope>NUCLEOTIDE SEQUENCE [LARGE SCALE GENOMIC DNA]</scope>
    <source>
        <strain evidence="14">ATCC 25905 / DSM 1728 / JCM 9062 / NBRC 15155 / AMRC-C165</strain>
    </source>
</reference>
<dbReference type="PANTHER" id="PTHR42801">
    <property type="entry name" value="THIOREDOXIN-DEPENDENT PEROXIDE REDUCTASE"/>
    <property type="match status" value="1"/>
</dbReference>
<dbReference type="Gene3D" id="3.40.30.10">
    <property type="entry name" value="Glutaredoxin"/>
    <property type="match status" value="1"/>
</dbReference>
<evidence type="ECO:0000256" key="7">
    <source>
        <dbReference type="ARBA" id="ARBA00023284"/>
    </source>
</evidence>
<dbReference type="EC" id="1.11.1.24" evidence="2"/>
<evidence type="ECO:0000256" key="5">
    <source>
        <dbReference type="ARBA" id="ARBA00023002"/>
    </source>
</evidence>
<keyword evidence="7" id="KW-0676">Redox-active center</keyword>
<dbReference type="GO" id="GO:0034599">
    <property type="term" value="P:cellular response to oxidative stress"/>
    <property type="evidence" value="ECO:0007669"/>
    <property type="project" value="TreeGrafter"/>
</dbReference>
<evidence type="ECO:0000256" key="1">
    <source>
        <dbReference type="ARBA" id="ARBA00011245"/>
    </source>
</evidence>
<dbReference type="InParanoid" id="Q9HL73"/>
<dbReference type="EnsemblBacteria" id="CAC11501">
    <property type="protein sequence ID" value="CAC11501"/>
    <property type="gene ID" value="CAC11501"/>
</dbReference>
<dbReference type="AlphaFoldDB" id="Q9HL73"/>
<evidence type="ECO:0000313" key="13">
    <source>
        <dbReference type="EMBL" id="CAC11501.1"/>
    </source>
</evidence>